<protein>
    <submittedName>
        <fullName evidence="4">Putative nucleolar pre-ribosomal-associated protein 1-like</fullName>
    </submittedName>
</protein>
<dbReference type="Pfam" id="PF11707">
    <property type="entry name" value="Npa1"/>
    <property type="match status" value="1"/>
</dbReference>
<evidence type="ECO:0000259" key="3">
    <source>
        <dbReference type="Pfam" id="PF16201"/>
    </source>
</evidence>
<feature type="domain" description="URB1 C-terminal" evidence="3">
    <location>
        <begin position="1503"/>
        <end position="1691"/>
    </location>
</feature>
<feature type="domain" description="URB1 N-terminal" evidence="2">
    <location>
        <begin position="46"/>
        <end position="363"/>
    </location>
</feature>
<name>A0A3R7PA56_PENVA</name>
<dbReference type="InterPro" id="IPR032436">
    <property type="entry name" value="URB1_C"/>
</dbReference>
<keyword evidence="5" id="KW-1185">Reference proteome</keyword>
<accession>A0A3R7PA56</accession>
<dbReference type="InterPro" id="IPR021714">
    <property type="entry name" value="URB1_N"/>
</dbReference>
<proteinExistence type="predicted"/>
<dbReference type="GO" id="GO:0000463">
    <property type="term" value="P:maturation of LSU-rRNA from tricistronic rRNA transcript (SSU-rRNA, 5.8S rRNA, LSU-rRNA)"/>
    <property type="evidence" value="ECO:0007669"/>
    <property type="project" value="TreeGrafter"/>
</dbReference>
<feature type="compositionally biased region" description="Acidic residues" evidence="1">
    <location>
        <begin position="1759"/>
        <end position="1772"/>
    </location>
</feature>
<dbReference type="GO" id="GO:0000466">
    <property type="term" value="P:maturation of 5.8S rRNA from tricistronic rRNA transcript (SSU-rRNA, 5.8S rRNA, LSU-rRNA)"/>
    <property type="evidence" value="ECO:0007669"/>
    <property type="project" value="TreeGrafter"/>
</dbReference>
<dbReference type="EMBL" id="QCYY01001184">
    <property type="protein sequence ID" value="ROT79853.1"/>
    <property type="molecule type" value="Genomic_DNA"/>
</dbReference>
<dbReference type="OrthoDB" id="6351336at2759"/>
<dbReference type="PANTHER" id="PTHR13500">
    <property type="entry name" value="NUCLEOLAR PRERIBOSOMAL-ASSOCIATED PROTEIN 1"/>
    <property type="match status" value="1"/>
</dbReference>
<reference evidence="4 5" key="2">
    <citation type="submission" date="2019-01" db="EMBL/GenBank/DDBJ databases">
        <title>The decoding of complex shrimp genome reveals the adaptation for benthos swimmer, frequently molting mechanism and breeding impact on genome.</title>
        <authorList>
            <person name="Sun Y."/>
            <person name="Gao Y."/>
            <person name="Yu Y."/>
        </authorList>
    </citation>
    <scope>NUCLEOTIDE SEQUENCE [LARGE SCALE GENOMIC DNA]</scope>
    <source>
        <tissue evidence="4">Muscle</tissue>
    </source>
</reference>
<evidence type="ECO:0000313" key="5">
    <source>
        <dbReference type="Proteomes" id="UP000283509"/>
    </source>
</evidence>
<dbReference type="InterPro" id="IPR039844">
    <property type="entry name" value="URB1"/>
</dbReference>
<dbReference type="PANTHER" id="PTHR13500:SF0">
    <property type="entry name" value="NUCLEOLAR PRE-RIBOSOMAL-ASSOCIATED PROTEIN 1"/>
    <property type="match status" value="1"/>
</dbReference>
<comment type="caution">
    <text evidence="4">The sequence shown here is derived from an EMBL/GenBank/DDBJ whole genome shotgun (WGS) entry which is preliminary data.</text>
</comment>
<feature type="region of interest" description="Disordered" evidence="1">
    <location>
        <begin position="1732"/>
        <end position="1772"/>
    </location>
</feature>
<evidence type="ECO:0000259" key="2">
    <source>
        <dbReference type="Pfam" id="PF11707"/>
    </source>
</evidence>
<dbReference type="GO" id="GO:0005730">
    <property type="term" value="C:nucleolus"/>
    <property type="evidence" value="ECO:0007669"/>
    <property type="project" value="TreeGrafter"/>
</dbReference>
<sequence>MRASSLIQELRGNLPIAALQQFNQDVEESSNPQEIIEDLLYVSPECSEIMRLLRKENITSNELAVILTSFSHILLNIAGELKKYRKTGVFLTQDLLHDHIHHFYQLVSPASINKNSRAALQCLTGMVMIGFETATEVLTNLDWKRMNLNILLSRRESGVSRDVRAWCMYFLLAFLNAPDDVTLVKQFLQNAELLPSIFPGLVWDPCETVLNVLKVLMDSVLYNPHVSKTNKVHLFTPTTTIPLLQLYRWVGPTGSLPKKDVELDEELAAKKKKEQEQIRIAAHRLVLTLCTSYKYGIVFKEKVVRQGEIWSNNWAVGKILISLESPWKLEEGKDLLVKAIGYSPDLLKSYLFSIHEILSPRSSNFTSIIDMLIRILEYQKPWRYLAEKGLRGVQVALVPSPLGERFFSILLEAETESSRLCAMSLMKTILSKTSETIKHLETDKSLPRGKFLSMQKYLLGNVHTYLGGVSGVIKCWQRSTGQLPFKRTDGKESKRMSSTELLISIVKVLILCQELFPAHADEEAIHSLNMLQVVRNLTDDNNINDENKAKAVEMKLELQFLCIECLSGSNDRHGMIVDNLSLGGAENQQVEKSMLYQLIMTYSQAKEEVSSFDKETLKAHTFTQKCLDIISNSLIHNGLTVYEGNLSFWLDYIKDNSVQLSAFLTHVIQKTVLSLSEYTDLLIELASSGLQTSYDTSFMKELEEMDVIDNEDISNINSTLPFSRLVPAAVELLTANPDSDCIQYFSKVVSDYLHTLNNPVYLADFLLDKENTLTPELKQYLKYWSQGKLSSKAKTQILRENDSLADILKHVFMSRDWSSVEASLETENLQLLMKDKNIILTAQQVLVYLDKELSEDNKSSKSKLTKKFVYVLKNMSAVLEENDQSQSKKLIQTILEYHSILSNYQPFSSTKKNSVSSLAHTFISLVLSKYPDLAPVTSPYYDKLLKDIKMHLLRQDEKVDFLSPVMPYISSEHILLSYAQVEDLFILCLKSSCTDSVSLNNLLLELLKFLSQITSAKRKPKVQSVNLMLVKYLEWSQQGEEPGDEKKQIMEFLEKLLMEVLTAEEVKQLCSDDLKSLLHSSPPSSNLCCRILKLHPPHAVVFAKKLKKHKSLRPSHAALLASLADQEESVHTAVVILRDLVEDLKSWALTMEEEKEGYSKLFNCALKFEILDQESLVEVCKNLYEKIVTRKEAPPREYLSLVPAFKKIADTGAKHKALPLGVNLTLLHICLSSIRTLFKTEDTELLKDTTQVVNDILPSINPSSLRNSLLDSKLWPAYVKQVLRHSFNNRTLGPSLLHTLDLLFAIMFSEEKGNEIALPSHTVYQMIFSHSHYLELMFNRETDWDQLKEKVIAVQQTLVNCNIKVCEERHVPILLGAYGASMSAVDQRILKLLFTYEQNGFMDTIQPILWGEAAIAHFGVQSSDNNLWNDPKPQQALALLDKDKILKTCNKFDTSLPLEPQGVQSVDPSIYDIRFLLSLMTYLANHEEVGSLDYAECGAVAVGFALMTSHSDAMWGAGAALLRFMVERMEDTTRRVRLRLPWLWLVGVVSCTFDGVKRRLPPLTTQFLIRSSLLISQPSHRMYQPVMNYLFLKPAFDLNEIPELFRFYNSDSIKDHYVQRSFLLSMLSTGIRENVDYIICKRRSVTTMVMGMLQAPSIDSHLRVQVLEVLESLMHILPAAVDLVKYHNLLTVLPLVVLPTTSQDAQISELLKEVLNVLSAIWTTITKSVTDGKRKRKREDETDLPSSKIAKKEYTNEDSGVDDLEPDREDTNLDDFEEQPISKRIVPPLFVREFLNCLSLLTPVAVTCDSPETIAQHLELLTENVKYVETVAELSAKNLIRTAALAPEIIKGQVYENINWDTILGHLQGRITDEEEVKLLGAKAEDMKNRWATEPLSKCLKKPTSTEEDNEPSNEDGLMRLRSSVNQLLCTLGK</sequence>
<organism evidence="4 5">
    <name type="scientific">Penaeus vannamei</name>
    <name type="common">Whiteleg shrimp</name>
    <name type="synonym">Litopenaeus vannamei</name>
    <dbReference type="NCBI Taxonomy" id="6689"/>
    <lineage>
        <taxon>Eukaryota</taxon>
        <taxon>Metazoa</taxon>
        <taxon>Ecdysozoa</taxon>
        <taxon>Arthropoda</taxon>
        <taxon>Crustacea</taxon>
        <taxon>Multicrustacea</taxon>
        <taxon>Malacostraca</taxon>
        <taxon>Eumalacostraca</taxon>
        <taxon>Eucarida</taxon>
        <taxon>Decapoda</taxon>
        <taxon>Dendrobranchiata</taxon>
        <taxon>Penaeoidea</taxon>
        <taxon>Penaeidae</taxon>
        <taxon>Penaeus</taxon>
    </lineage>
</organism>
<evidence type="ECO:0000313" key="4">
    <source>
        <dbReference type="EMBL" id="ROT79853.1"/>
    </source>
</evidence>
<dbReference type="Pfam" id="PF16201">
    <property type="entry name" value="NopRA1"/>
    <property type="match status" value="1"/>
</dbReference>
<gene>
    <name evidence="4" type="ORF">C7M84_001421</name>
</gene>
<reference evidence="4 5" key="1">
    <citation type="submission" date="2018-04" db="EMBL/GenBank/DDBJ databases">
        <authorList>
            <person name="Zhang X."/>
            <person name="Yuan J."/>
            <person name="Li F."/>
            <person name="Xiang J."/>
        </authorList>
    </citation>
    <scope>NUCLEOTIDE SEQUENCE [LARGE SCALE GENOMIC DNA]</scope>
    <source>
        <tissue evidence="4">Muscle</tissue>
    </source>
</reference>
<dbReference type="STRING" id="6689.A0A3R7PA56"/>
<feature type="region of interest" description="Disordered" evidence="1">
    <location>
        <begin position="1895"/>
        <end position="1917"/>
    </location>
</feature>
<evidence type="ECO:0000256" key="1">
    <source>
        <dbReference type="SAM" id="MobiDB-lite"/>
    </source>
</evidence>
<dbReference type="Proteomes" id="UP000283509">
    <property type="component" value="Unassembled WGS sequence"/>
</dbReference>